<keyword evidence="1" id="KW-0812">Transmembrane</keyword>
<name>A0A0F6WAP6_9BACT</name>
<proteinExistence type="predicted"/>
<feature type="transmembrane region" description="Helical" evidence="1">
    <location>
        <begin position="55"/>
        <end position="80"/>
    </location>
</feature>
<keyword evidence="3" id="KW-1185">Reference proteome</keyword>
<dbReference type="AlphaFoldDB" id="A0A0F6WAP6"/>
<feature type="transmembrane region" description="Helical" evidence="1">
    <location>
        <begin position="132"/>
        <end position="153"/>
    </location>
</feature>
<feature type="transmembrane region" description="Helical" evidence="1">
    <location>
        <begin position="160"/>
        <end position="178"/>
    </location>
</feature>
<protein>
    <submittedName>
        <fullName evidence="2">Uncharacterized protein</fullName>
    </submittedName>
</protein>
<evidence type="ECO:0000313" key="3">
    <source>
        <dbReference type="Proteomes" id="UP000034883"/>
    </source>
</evidence>
<gene>
    <name evidence="2" type="ORF">DB32_008886</name>
</gene>
<evidence type="ECO:0000256" key="1">
    <source>
        <dbReference type="SAM" id="Phobius"/>
    </source>
</evidence>
<dbReference type="EMBL" id="CP011125">
    <property type="protein sequence ID" value="AKF11737.1"/>
    <property type="molecule type" value="Genomic_DNA"/>
</dbReference>
<keyword evidence="1" id="KW-1133">Transmembrane helix</keyword>
<keyword evidence="1" id="KW-0472">Membrane</keyword>
<organism evidence="2 3">
    <name type="scientific">Sandaracinus amylolyticus</name>
    <dbReference type="NCBI Taxonomy" id="927083"/>
    <lineage>
        <taxon>Bacteria</taxon>
        <taxon>Pseudomonadati</taxon>
        <taxon>Myxococcota</taxon>
        <taxon>Polyangia</taxon>
        <taxon>Polyangiales</taxon>
        <taxon>Sandaracinaceae</taxon>
        <taxon>Sandaracinus</taxon>
    </lineage>
</organism>
<feature type="transmembrane region" description="Helical" evidence="1">
    <location>
        <begin position="87"/>
        <end position="120"/>
    </location>
</feature>
<dbReference type="KEGG" id="samy:DB32_008886"/>
<accession>A0A0F6WAP6</accession>
<evidence type="ECO:0000313" key="2">
    <source>
        <dbReference type="EMBL" id="AKF11737.1"/>
    </source>
</evidence>
<dbReference type="Proteomes" id="UP000034883">
    <property type="component" value="Chromosome"/>
</dbReference>
<dbReference type="STRING" id="927083.DB32_008886"/>
<sequence>MLGIAMVAVVATAYWSVRFAARWGSVPGPALRVGRGAYRESRVSREVPRGTPSPITWTAGIGMVWSVLTSLVFAPMMLCVGAMTDGVGLIGVVTGVGLVVTGSSGFFLGLALACIAYFVLRRDREVVDLAEGAVVWSVLHHLSGLLFVVLHAIVTPGPGLLILTAPIWVFGLAHAYALQDAAQLTLEGPPPDDEIIAA</sequence>
<reference evidence="2 3" key="1">
    <citation type="submission" date="2015-03" db="EMBL/GenBank/DDBJ databases">
        <title>Genome assembly of Sandaracinus amylolyticus DSM 53668.</title>
        <authorList>
            <person name="Sharma G."/>
            <person name="Subramanian S."/>
        </authorList>
    </citation>
    <scope>NUCLEOTIDE SEQUENCE [LARGE SCALE GENOMIC DNA]</scope>
    <source>
        <strain evidence="2 3">DSM 53668</strain>
    </source>
</reference>